<protein>
    <submittedName>
        <fullName evidence="1">Uncharacterized protein</fullName>
    </submittedName>
</protein>
<accession>A0AAV9KKB7</accession>
<comment type="caution">
    <text evidence="1">The sequence shown here is derived from an EMBL/GenBank/DDBJ whole genome shotgun (WGS) entry which is preliminary data.</text>
</comment>
<dbReference type="AlphaFoldDB" id="A0AAV9KKB7"/>
<dbReference type="Proteomes" id="UP001311915">
    <property type="component" value="Unassembled WGS sequence"/>
</dbReference>
<keyword evidence="2" id="KW-1185">Reference proteome</keyword>
<reference evidence="1 2" key="1">
    <citation type="submission" date="2023-10" db="EMBL/GenBank/DDBJ databases">
        <title>Genome-Wide Identification Analysis in wild type Solanum Pinnatisectum Reveals Some Genes Defensing Phytophthora Infestans.</title>
        <authorList>
            <person name="Sun C."/>
        </authorList>
    </citation>
    <scope>NUCLEOTIDE SEQUENCE [LARGE SCALE GENOMIC DNA]</scope>
    <source>
        <strain evidence="1">LQN</strain>
        <tissue evidence="1">Leaf</tissue>
    </source>
</reference>
<evidence type="ECO:0000313" key="1">
    <source>
        <dbReference type="EMBL" id="KAK4713827.1"/>
    </source>
</evidence>
<evidence type="ECO:0000313" key="2">
    <source>
        <dbReference type="Proteomes" id="UP001311915"/>
    </source>
</evidence>
<dbReference type="EMBL" id="JAWPEI010000010">
    <property type="protein sequence ID" value="KAK4713827.1"/>
    <property type="molecule type" value="Genomic_DNA"/>
</dbReference>
<proteinExistence type="predicted"/>
<sequence length="277" mass="31796">MEQKNRYESFKSLPIVPGRVVNLSQLRDSHCPVSPFLKPKKLSLLFTLCGLELFEEAVHLFYVNLCVSSDRGELETLILGNRLIINELLFEDVFGTKFFGVIPYMNDSWLEDFEVTLEGVKTTVAKPGAQLSEFGPLSLCFEHRILAHIIATTLLPRKGSMSNISNRDVFVLYCLLKKYRINWTNWFKEFMWEKAEEFNPSASLPYGLLISRILVDRLIDLSMFKHIEISATYDSHTFFSMGYVEVGNRWVKKDSVQERADAAKPTKIFAESAALFL</sequence>
<organism evidence="1 2">
    <name type="scientific">Solanum pinnatisectum</name>
    <name type="common">tansyleaf nightshade</name>
    <dbReference type="NCBI Taxonomy" id="50273"/>
    <lineage>
        <taxon>Eukaryota</taxon>
        <taxon>Viridiplantae</taxon>
        <taxon>Streptophyta</taxon>
        <taxon>Embryophyta</taxon>
        <taxon>Tracheophyta</taxon>
        <taxon>Spermatophyta</taxon>
        <taxon>Magnoliopsida</taxon>
        <taxon>eudicotyledons</taxon>
        <taxon>Gunneridae</taxon>
        <taxon>Pentapetalae</taxon>
        <taxon>asterids</taxon>
        <taxon>lamiids</taxon>
        <taxon>Solanales</taxon>
        <taxon>Solanaceae</taxon>
        <taxon>Solanoideae</taxon>
        <taxon>Solaneae</taxon>
        <taxon>Solanum</taxon>
    </lineage>
</organism>
<name>A0AAV9KKB7_9SOLN</name>
<gene>
    <name evidence="1" type="ORF">R3W88_019734</name>
</gene>